<name>A0A3E0E6R8_9BACT</name>
<organism evidence="1 2">
    <name type="scientific">Algoriphagus antarcticus</name>
    <dbReference type="NCBI Taxonomy" id="238540"/>
    <lineage>
        <taxon>Bacteria</taxon>
        <taxon>Pseudomonadati</taxon>
        <taxon>Bacteroidota</taxon>
        <taxon>Cytophagia</taxon>
        <taxon>Cytophagales</taxon>
        <taxon>Cyclobacteriaceae</taxon>
        <taxon>Algoriphagus</taxon>
    </lineage>
</organism>
<keyword evidence="2" id="KW-1185">Reference proteome</keyword>
<dbReference type="EMBL" id="QUNF01000002">
    <property type="protein sequence ID" value="REG92686.1"/>
    <property type="molecule type" value="Genomic_DNA"/>
</dbReference>
<evidence type="ECO:0000313" key="1">
    <source>
        <dbReference type="EMBL" id="REG92686.1"/>
    </source>
</evidence>
<evidence type="ECO:0000313" key="2">
    <source>
        <dbReference type="Proteomes" id="UP000256405"/>
    </source>
</evidence>
<protein>
    <recommendedName>
        <fullName evidence="3">DUF4304 domain-containing protein</fullName>
    </recommendedName>
</protein>
<proteinExistence type="predicted"/>
<dbReference type="AlphaFoldDB" id="A0A3E0E6R8"/>
<evidence type="ECO:0008006" key="3">
    <source>
        <dbReference type="Google" id="ProtNLM"/>
    </source>
</evidence>
<sequence length="210" mass="24619">MRKMDVVGLHSKFFREHGFVLNHSQMSFEKVFPHGKQVVFFHLVEGLKNSSLQYNLGIRINAVEDLIHKYLPTFSNYADQSITLAQTPDKLGSTYPQKIKVFANNELQKVVSEVEEFFLHTGFKWLDEMIDPVTLEQEFLQRKENPFEDFNLEESAFRSTALSKLYNPKDYPILRQSFLEKINSLEMTPFTIASFLQFLFHLDKWKLVAT</sequence>
<dbReference type="Proteomes" id="UP000256405">
    <property type="component" value="Unassembled WGS sequence"/>
</dbReference>
<accession>A0A3E0E6R8</accession>
<gene>
    <name evidence="1" type="ORF">C8N25_10286</name>
</gene>
<reference evidence="1 2" key="1">
    <citation type="submission" date="2018-08" db="EMBL/GenBank/DDBJ databases">
        <title>Genomic Encyclopedia of Archaeal and Bacterial Type Strains, Phase II (KMG-II): from individual species to whole genera.</title>
        <authorList>
            <person name="Goeker M."/>
        </authorList>
    </citation>
    <scope>NUCLEOTIDE SEQUENCE [LARGE SCALE GENOMIC DNA]</scope>
    <source>
        <strain evidence="1 2">DSM 15986</strain>
    </source>
</reference>
<comment type="caution">
    <text evidence="1">The sequence shown here is derived from an EMBL/GenBank/DDBJ whole genome shotgun (WGS) entry which is preliminary data.</text>
</comment>